<sequence>MHYYIYPMGINAKVIAYSIKLLNNALGKCDTYSYIDDKKESISLSEQIEDLKLKLREGNGKILVSSKRYLDDILQNLQENRINECFNGIQLVAKWINDYFKEKYRDSKIVAILLDGYEVSQKHLGNIPALLTKNGYKVVYLINPQSEWLQELEETMQQNNLEYIYVTDEILEHLEFFPFLIFQNERLTKFNPKVSTLKLFVTAEQMSNQAVLPSSNYMSFESLGNCLCDYVNTHSVSLYNSMLKRYENLKQEVFINRGSFIDGGYPSIDNQIREFIEQDTKRDSLIFVSSTTWYQKEMVDYVRNVIERFIDDFRIVFKSHPVYSKRVGFYNELNFKEYFIHHNNFIYYTQARLSNDELNRSICLFTSTSSMGYSYPPIVKRPAVLLYPVKRAVNDAYYNPKIHIKFYKDSMGGGRKVI</sequence>
<dbReference type="Proteomes" id="UP000255269">
    <property type="component" value="Unassembled WGS sequence"/>
</dbReference>
<reference evidence="1 2" key="1">
    <citation type="submission" date="2018-06" db="EMBL/GenBank/DDBJ databases">
        <authorList>
            <consortium name="Pathogen Informatics"/>
            <person name="Doyle S."/>
        </authorList>
    </citation>
    <scope>NUCLEOTIDE SEQUENCE [LARGE SCALE GENOMIC DNA]</scope>
    <source>
        <strain evidence="1 2">NCTC13156</strain>
    </source>
</reference>
<accession>A0A377Q3C0</accession>
<proteinExistence type="predicted"/>
<evidence type="ECO:0000313" key="2">
    <source>
        <dbReference type="Proteomes" id="UP000255269"/>
    </source>
</evidence>
<evidence type="ECO:0000313" key="1">
    <source>
        <dbReference type="EMBL" id="STQ88323.1"/>
    </source>
</evidence>
<protein>
    <submittedName>
        <fullName evidence="1">Uncharacterized protein</fullName>
    </submittedName>
</protein>
<dbReference type="EMBL" id="UGJF01000001">
    <property type="protein sequence ID" value="STQ88323.1"/>
    <property type="molecule type" value="Genomic_DNA"/>
</dbReference>
<organism evidence="1 2">
    <name type="scientific">Helicobacter pullorum</name>
    <dbReference type="NCBI Taxonomy" id="35818"/>
    <lineage>
        <taxon>Bacteria</taxon>
        <taxon>Pseudomonadati</taxon>
        <taxon>Campylobacterota</taxon>
        <taxon>Epsilonproteobacteria</taxon>
        <taxon>Campylobacterales</taxon>
        <taxon>Helicobacteraceae</taxon>
        <taxon>Helicobacter</taxon>
    </lineage>
</organism>
<dbReference type="RefSeq" id="WP_115057017.1">
    <property type="nucleotide sequence ID" value="NZ_UGJF01000001.1"/>
</dbReference>
<gene>
    <name evidence="1" type="ORF">NCTC13156_01160</name>
</gene>
<name>A0A377Q3C0_9HELI</name>
<dbReference type="AlphaFoldDB" id="A0A377Q3C0"/>